<dbReference type="AlphaFoldDB" id="A0AAI8CL26"/>
<organism evidence="2 3">
    <name type="scientific">Fervidobacterium islandicum</name>
    <dbReference type="NCBI Taxonomy" id="2423"/>
    <lineage>
        <taxon>Bacteria</taxon>
        <taxon>Thermotogati</taxon>
        <taxon>Thermotogota</taxon>
        <taxon>Thermotogae</taxon>
        <taxon>Thermotogales</taxon>
        <taxon>Fervidobacteriaceae</taxon>
        <taxon>Fervidobacterium</taxon>
    </lineage>
</organism>
<dbReference type="GO" id="GO:0052621">
    <property type="term" value="F:diguanylate cyclase activity"/>
    <property type="evidence" value="ECO:0007669"/>
    <property type="project" value="UniProtKB-EC"/>
</dbReference>
<keyword evidence="3" id="KW-1185">Reference proteome</keyword>
<keyword evidence="2" id="KW-0548">Nucleotidyltransferase</keyword>
<dbReference type="SUPFAM" id="SSF55073">
    <property type="entry name" value="Nucleotide cyclase"/>
    <property type="match status" value="1"/>
</dbReference>
<dbReference type="PROSITE" id="PS50887">
    <property type="entry name" value="GGDEF"/>
    <property type="match status" value="1"/>
</dbReference>
<accession>A0AAI8CL26</accession>
<name>A0AAI8CL26_FERIS</name>
<sequence length="143" mass="16322">MDGFHKLLTGEWVDSITRLPNHEFAKRIVDQLKQSEDLFYLLHVKLKFQASSDDLRNFVLSRVSSVIKHSVRIPKDFVCKMEGNDFCIVLHGIDDKEAKKIASRIKDSLHYLLLTYGSEKIQIDCDIEISTVGGAKDGDRNTL</sequence>
<dbReference type="InterPro" id="IPR029787">
    <property type="entry name" value="Nucleotide_cyclase"/>
</dbReference>
<evidence type="ECO:0000313" key="3">
    <source>
        <dbReference type="Proteomes" id="UP000093740"/>
    </source>
</evidence>
<evidence type="ECO:0000259" key="1">
    <source>
        <dbReference type="PROSITE" id="PS50887"/>
    </source>
</evidence>
<dbReference type="KEGG" id="fia:NA23_03635"/>
<dbReference type="Pfam" id="PF00990">
    <property type="entry name" value="GGDEF"/>
    <property type="match status" value="1"/>
</dbReference>
<evidence type="ECO:0000313" key="2">
    <source>
        <dbReference type="EMBL" id="AMW32470.1"/>
    </source>
</evidence>
<dbReference type="EC" id="2.7.7.65" evidence="2"/>
<proteinExistence type="predicted"/>
<gene>
    <name evidence="2" type="ORF">NA23_03635</name>
</gene>
<dbReference type="Gene3D" id="3.30.70.270">
    <property type="match status" value="1"/>
</dbReference>
<dbReference type="InterPro" id="IPR000160">
    <property type="entry name" value="GGDEF_dom"/>
</dbReference>
<dbReference type="InterPro" id="IPR043128">
    <property type="entry name" value="Rev_trsase/Diguanyl_cyclase"/>
</dbReference>
<reference evidence="2 3" key="1">
    <citation type="journal article" date="2015" name="Stand. Genomic Sci.">
        <title>Genome sequence of a native-feather degrading extremely thermophilic Eubacterium, Fervidobacterium islandicum AW-1.</title>
        <authorList>
            <person name="Lee Y.J."/>
            <person name="Jeong H."/>
            <person name="Park G.S."/>
            <person name="Kwak Y."/>
            <person name="Lee S.J."/>
            <person name="Lee S.J."/>
            <person name="Park M.K."/>
            <person name="Kim J.Y."/>
            <person name="Kang H.K."/>
            <person name="Shin J.H."/>
            <person name="Lee D.W."/>
        </authorList>
    </citation>
    <scope>NUCLEOTIDE SEQUENCE [LARGE SCALE GENOMIC DNA]</scope>
    <source>
        <strain evidence="2 3">AW-1</strain>
    </source>
</reference>
<dbReference type="Proteomes" id="UP000093740">
    <property type="component" value="Chromosome"/>
</dbReference>
<keyword evidence="2" id="KW-0808">Transferase</keyword>
<dbReference type="RefSeq" id="WP_033191067.1">
    <property type="nucleotide sequence ID" value="NZ_CP014334.2"/>
</dbReference>
<feature type="domain" description="GGDEF" evidence="1">
    <location>
        <begin position="37"/>
        <end position="143"/>
    </location>
</feature>
<protein>
    <submittedName>
        <fullName evidence="2">Diguanylate cyclase</fullName>
        <ecNumber evidence="2">2.7.7.65</ecNumber>
    </submittedName>
</protein>
<dbReference type="EMBL" id="CP014334">
    <property type="protein sequence ID" value="AMW32470.1"/>
    <property type="molecule type" value="Genomic_DNA"/>
</dbReference>